<dbReference type="OrthoDB" id="2501483at2759"/>
<dbReference type="HOGENOM" id="CLU_004966_4_0_1"/>
<proteinExistence type="predicted"/>
<feature type="domain" description="CxC6 like cysteine cluster associated with KDZ" evidence="4">
    <location>
        <begin position="314"/>
        <end position="378"/>
    </location>
</feature>
<feature type="region of interest" description="Disordered" evidence="2">
    <location>
        <begin position="668"/>
        <end position="716"/>
    </location>
</feature>
<evidence type="ECO:0000256" key="2">
    <source>
        <dbReference type="SAM" id="MobiDB-lite"/>
    </source>
</evidence>
<dbReference type="Gene3D" id="6.20.240.10">
    <property type="match status" value="1"/>
</dbReference>
<dbReference type="STRING" id="930992.A0A0C9ZTZ8"/>
<dbReference type="InterPro" id="IPR041539">
    <property type="entry name" value="CxC5"/>
</dbReference>
<keyword evidence="1" id="KW-0808">Transferase</keyword>
<dbReference type="PANTHER" id="PTHR10982:SF21">
    <property type="entry name" value="FATTY ACID SYNTHASE SUBUNIT BETA"/>
    <property type="match status" value="1"/>
</dbReference>
<dbReference type="GO" id="GO:0016740">
    <property type="term" value="F:transferase activity"/>
    <property type="evidence" value="ECO:0007669"/>
    <property type="project" value="UniProtKB-KW"/>
</dbReference>
<dbReference type="InterPro" id="IPR050830">
    <property type="entry name" value="Fungal_FAS"/>
</dbReference>
<accession>A0A0C9ZTZ8</accession>
<dbReference type="AlphaFoldDB" id="A0A0C9ZTZ8"/>
<dbReference type="Proteomes" id="UP000054485">
    <property type="component" value="Unassembled WGS sequence"/>
</dbReference>
<keyword evidence="6" id="KW-1185">Reference proteome</keyword>
<evidence type="ECO:0000313" key="6">
    <source>
        <dbReference type="Proteomes" id="UP000054485"/>
    </source>
</evidence>
<reference evidence="5 6" key="1">
    <citation type="submission" date="2014-04" db="EMBL/GenBank/DDBJ databases">
        <authorList>
            <consortium name="DOE Joint Genome Institute"/>
            <person name="Kuo A."/>
            <person name="Ruytinx J."/>
            <person name="Rineau F."/>
            <person name="Colpaert J."/>
            <person name="Kohler A."/>
            <person name="Nagy L.G."/>
            <person name="Floudas D."/>
            <person name="Copeland A."/>
            <person name="Barry K.W."/>
            <person name="Cichocki N."/>
            <person name="Veneault-Fourrey C."/>
            <person name="LaButti K."/>
            <person name="Lindquist E.A."/>
            <person name="Lipzen A."/>
            <person name="Lundell T."/>
            <person name="Morin E."/>
            <person name="Murat C."/>
            <person name="Sun H."/>
            <person name="Tunlid A."/>
            <person name="Henrissat B."/>
            <person name="Grigoriev I.V."/>
            <person name="Hibbett D.S."/>
            <person name="Martin F."/>
            <person name="Nordberg H.P."/>
            <person name="Cantor M.N."/>
            <person name="Hua S.X."/>
        </authorList>
    </citation>
    <scope>NUCLEOTIDE SEQUENCE [LARGE SCALE GENOMIC DNA]</scope>
    <source>
        <strain evidence="5 6">UH-Slu-Lm8-n1</strain>
    </source>
</reference>
<evidence type="ECO:0000259" key="3">
    <source>
        <dbReference type="Pfam" id="PF18718"/>
    </source>
</evidence>
<sequence>MDNQNQLLQLLQRADPSGLKISLAAIFRFVSLATSLKNDILLVQLGDQDVSQPPINLSPSLSCFLSASCDISMDDIPTFWFALKHVIWDEDCFGVNDQLQTFSRYGHKHGITPYTLYPPCQTCTTPSCSNLIKLMTANQRPAVLYTLAQGPIATYSVDLKCEICNTKFHHSFSVDHKVPQAKRERTYYGGVPSIIHIGGHQTSMSNCARLYNVALSKGASPPPDFPFGFEVTGDHVWSGIVQLSLIEDLGLRAETLAVCHGGDHKDRFTKAIRARNLRVQMYGQEELRHYCSKCTILYDDDGNGIPTTKLSVVVTDGVTVGHPCCGVHNCHDPLLNNRDRFCLKHLPLVNTCAIIGCNRVVVPSMKTCDTPTHQAVEKAYTECGQARFQLQERLQRTFVATPPDSIPEEEYSEEEFQVDTQGEIVSEATTSQQPMARLCAQFGRKRTHNEQLIVSPCGMILAREIFFGAEGVASVIEMIKHVFRDETIKPSHIFYDNNCTLSYMVCDDPYFQNVGLSVDVFHFKCKHSEEDRWCQEHCNPAFFDELKGDDNTWLFNSSIAEQTNVWFGGYHSICREMTADRYAFFLDEMIIQKNRLLKSKFDMMKSGANGRHLKMSSMQHTVVHQRKQELQALCDRQPAHHPRPSHPPIPMCSNYFCYRRDTIDITVPWDRRRPPPEHHHKWERERERRGRPEYPSHPSQQPYYPSRSPAPRGHNPANVQIAVSLFNGPRNFVLTGPPRSLCGLVTNLRKVRTSSGLDQSKVPFSQRKPAFGVRFLVVTHNACLADFMVVGSDMRTSETFTGRSQLVSLTPRHTSSTLVLVA</sequence>
<feature type="compositionally biased region" description="Basic and acidic residues" evidence="2">
    <location>
        <begin position="668"/>
        <end position="694"/>
    </location>
</feature>
<organism evidence="5 6">
    <name type="scientific">Suillus luteus UH-Slu-Lm8-n1</name>
    <dbReference type="NCBI Taxonomy" id="930992"/>
    <lineage>
        <taxon>Eukaryota</taxon>
        <taxon>Fungi</taxon>
        <taxon>Dikarya</taxon>
        <taxon>Basidiomycota</taxon>
        <taxon>Agaricomycotina</taxon>
        <taxon>Agaricomycetes</taxon>
        <taxon>Agaricomycetidae</taxon>
        <taxon>Boletales</taxon>
        <taxon>Suillineae</taxon>
        <taxon>Suillaceae</taxon>
        <taxon>Suillus</taxon>
    </lineage>
</organism>
<gene>
    <name evidence="5" type="ORF">CY34DRAFT_18787</name>
</gene>
<feature type="domain" description="CxC5 like cysteine cluster associated with KDZ" evidence="3">
    <location>
        <begin position="111"/>
        <end position="202"/>
    </location>
</feature>
<feature type="compositionally biased region" description="Low complexity" evidence="2">
    <location>
        <begin position="696"/>
        <end position="711"/>
    </location>
</feature>
<dbReference type="EMBL" id="KN836108">
    <property type="protein sequence ID" value="KIK32806.1"/>
    <property type="molecule type" value="Genomic_DNA"/>
</dbReference>
<dbReference type="Pfam" id="PF18721">
    <property type="entry name" value="CxC6"/>
    <property type="match status" value="1"/>
</dbReference>
<evidence type="ECO:0000313" key="5">
    <source>
        <dbReference type="EMBL" id="KIK32806.1"/>
    </source>
</evidence>
<dbReference type="InterPro" id="IPR040898">
    <property type="entry name" value="CxC6"/>
</dbReference>
<evidence type="ECO:0000259" key="4">
    <source>
        <dbReference type="Pfam" id="PF18721"/>
    </source>
</evidence>
<name>A0A0C9ZTZ8_9AGAM</name>
<evidence type="ECO:0008006" key="7">
    <source>
        <dbReference type="Google" id="ProtNLM"/>
    </source>
</evidence>
<protein>
    <recommendedName>
        <fullName evidence="7">CxC5 like cysteine cluster associated with KDZ domain-containing protein</fullName>
    </recommendedName>
</protein>
<dbReference type="Pfam" id="PF18718">
    <property type="entry name" value="CxC5"/>
    <property type="match status" value="1"/>
</dbReference>
<dbReference type="PANTHER" id="PTHR10982">
    <property type="entry name" value="MALONYL COA-ACYL CARRIER PROTEIN TRANSACYLASE"/>
    <property type="match status" value="1"/>
</dbReference>
<reference evidence="6" key="2">
    <citation type="submission" date="2015-01" db="EMBL/GenBank/DDBJ databases">
        <title>Evolutionary Origins and Diversification of the Mycorrhizal Mutualists.</title>
        <authorList>
            <consortium name="DOE Joint Genome Institute"/>
            <consortium name="Mycorrhizal Genomics Consortium"/>
            <person name="Kohler A."/>
            <person name="Kuo A."/>
            <person name="Nagy L.G."/>
            <person name="Floudas D."/>
            <person name="Copeland A."/>
            <person name="Barry K.W."/>
            <person name="Cichocki N."/>
            <person name="Veneault-Fourrey C."/>
            <person name="LaButti K."/>
            <person name="Lindquist E.A."/>
            <person name="Lipzen A."/>
            <person name="Lundell T."/>
            <person name="Morin E."/>
            <person name="Murat C."/>
            <person name="Riley R."/>
            <person name="Ohm R."/>
            <person name="Sun H."/>
            <person name="Tunlid A."/>
            <person name="Henrissat B."/>
            <person name="Grigoriev I.V."/>
            <person name="Hibbett D.S."/>
            <person name="Martin F."/>
        </authorList>
    </citation>
    <scope>NUCLEOTIDE SEQUENCE [LARGE SCALE GENOMIC DNA]</scope>
    <source>
        <strain evidence="6">UH-Slu-Lm8-n1</strain>
    </source>
</reference>
<dbReference type="InParanoid" id="A0A0C9ZTZ8"/>
<evidence type="ECO:0000256" key="1">
    <source>
        <dbReference type="ARBA" id="ARBA00022679"/>
    </source>
</evidence>